<name>A0AA39ML93_ARMTA</name>
<dbReference type="RefSeq" id="XP_060322625.1">
    <property type="nucleotide sequence ID" value="XM_060470480.1"/>
</dbReference>
<dbReference type="Proteomes" id="UP001175211">
    <property type="component" value="Unassembled WGS sequence"/>
</dbReference>
<organism evidence="1 2">
    <name type="scientific">Armillaria tabescens</name>
    <name type="common">Ringless honey mushroom</name>
    <name type="synonym">Agaricus tabescens</name>
    <dbReference type="NCBI Taxonomy" id="1929756"/>
    <lineage>
        <taxon>Eukaryota</taxon>
        <taxon>Fungi</taxon>
        <taxon>Dikarya</taxon>
        <taxon>Basidiomycota</taxon>
        <taxon>Agaricomycotina</taxon>
        <taxon>Agaricomycetes</taxon>
        <taxon>Agaricomycetidae</taxon>
        <taxon>Agaricales</taxon>
        <taxon>Marasmiineae</taxon>
        <taxon>Physalacriaceae</taxon>
        <taxon>Desarmillaria</taxon>
    </lineage>
</organism>
<dbReference type="AlphaFoldDB" id="A0AA39ML93"/>
<evidence type="ECO:0000313" key="2">
    <source>
        <dbReference type="Proteomes" id="UP001175211"/>
    </source>
</evidence>
<evidence type="ECO:0000313" key="1">
    <source>
        <dbReference type="EMBL" id="KAK0437585.1"/>
    </source>
</evidence>
<sequence>MGHNRILHLDWEIQTNPCVHQQNHQCGDNIPGATANQTVFMHGYSISVCAQPMLCALGIKPVATSGTQAPYSPTSPFGLMPAVMRALGFSETNGRKRDSSKLGRFLSKGQVPLEDEVEINTLKIDIPYNSVDEQADASVQKFPGQSEIFNPSALINDFILESYPDATVALTHDDHLWTGIADKVHNSVDATELVRYAIINNLVLISKGSGPHNACIAKRRWSGE</sequence>
<accession>A0AA39ML93</accession>
<dbReference type="EMBL" id="JAUEPS010000108">
    <property type="protein sequence ID" value="KAK0437585.1"/>
    <property type="molecule type" value="Genomic_DNA"/>
</dbReference>
<gene>
    <name evidence="1" type="ORF">EV420DRAFT_1487034</name>
</gene>
<dbReference type="GeneID" id="85354028"/>
<protein>
    <submittedName>
        <fullName evidence="1">Uncharacterized protein</fullName>
    </submittedName>
</protein>
<comment type="caution">
    <text evidence="1">The sequence shown here is derived from an EMBL/GenBank/DDBJ whole genome shotgun (WGS) entry which is preliminary data.</text>
</comment>
<reference evidence="1" key="1">
    <citation type="submission" date="2023-06" db="EMBL/GenBank/DDBJ databases">
        <authorList>
            <consortium name="Lawrence Berkeley National Laboratory"/>
            <person name="Ahrendt S."/>
            <person name="Sahu N."/>
            <person name="Indic B."/>
            <person name="Wong-Bajracharya J."/>
            <person name="Merenyi Z."/>
            <person name="Ke H.-M."/>
            <person name="Monk M."/>
            <person name="Kocsube S."/>
            <person name="Drula E."/>
            <person name="Lipzen A."/>
            <person name="Balint B."/>
            <person name="Henrissat B."/>
            <person name="Andreopoulos B."/>
            <person name="Martin F.M."/>
            <person name="Harder C.B."/>
            <person name="Rigling D."/>
            <person name="Ford K.L."/>
            <person name="Foster G.D."/>
            <person name="Pangilinan J."/>
            <person name="Papanicolaou A."/>
            <person name="Barry K."/>
            <person name="LaButti K."/>
            <person name="Viragh M."/>
            <person name="Koriabine M."/>
            <person name="Yan M."/>
            <person name="Riley R."/>
            <person name="Champramary S."/>
            <person name="Plett K.L."/>
            <person name="Tsai I.J."/>
            <person name="Slot J."/>
            <person name="Sipos G."/>
            <person name="Plett J."/>
            <person name="Nagy L.G."/>
            <person name="Grigoriev I.V."/>
        </authorList>
    </citation>
    <scope>NUCLEOTIDE SEQUENCE</scope>
    <source>
        <strain evidence="1">CCBAS 213</strain>
    </source>
</reference>
<keyword evidence="2" id="KW-1185">Reference proteome</keyword>
<proteinExistence type="predicted"/>